<dbReference type="EMBL" id="PZZH01000003">
    <property type="protein sequence ID" value="PTN72713.1"/>
    <property type="molecule type" value="Genomic_DNA"/>
</dbReference>
<reference evidence="3 7" key="2">
    <citation type="submission" date="2018-10" db="EMBL/GenBank/DDBJ databases">
        <title>Genotypes and phenotypes of Enterococci isolated from broiler chickens.</title>
        <authorList>
            <person name="Muhammad A.R."/>
            <person name="Diarra M.S."/>
        </authorList>
    </citation>
    <scope>NUCLEOTIDE SEQUENCE [LARGE SCALE GENOMIC DNA]</scope>
    <source>
        <strain evidence="3 7">LIT2 A36'</strain>
    </source>
</reference>
<reference evidence="2 6" key="1">
    <citation type="submission" date="2018-04" db="EMBL/GenBank/DDBJ databases">
        <authorList>
            <person name="Van Tyne D."/>
        </authorList>
    </citation>
    <scope>NUCLEOTIDE SEQUENCE [LARGE SCALE GENOMIC DNA]</scope>
    <source>
        <strain evidence="2 6">B2535</strain>
    </source>
</reference>
<dbReference type="Proteomes" id="UP001222182">
    <property type="component" value="Plasmid unnamed2"/>
</dbReference>
<dbReference type="EMBL" id="SEWT01000002">
    <property type="protein sequence ID" value="RYU34436.1"/>
    <property type="molecule type" value="Genomic_DNA"/>
</dbReference>
<dbReference type="Proteomes" id="UP000281488">
    <property type="component" value="Unassembled WGS sequence"/>
</dbReference>
<evidence type="ECO:0000256" key="1">
    <source>
        <dbReference type="SAM" id="Phobius"/>
    </source>
</evidence>
<dbReference type="Pfam" id="PF18895">
    <property type="entry name" value="T4SS_pilin"/>
    <property type="match status" value="1"/>
</dbReference>
<feature type="transmembrane region" description="Helical" evidence="1">
    <location>
        <begin position="12"/>
        <end position="32"/>
    </location>
</feature>
<geneLocation type="plasmid" evidence="5 9">
    <name>unnamed2</name>
</geneLocation>
<evidence type="ECO:0000313" key="5">
    <source>
        <dbReference type="EMBL" id="WER44441.1"/>
    </source>
</evidence>
<evidence type="ECO:0000313" key="8">
    <source>
        <dbReference type="Proteomes" id="UP000292223"/>
    </source>
</evidence>
<dbReference type="EMBL" id="RKMZ01000013">
    <property type="protein sequence ID" value="ROX29583.1"/>
    <property type="molecule type" value="Genomic_DNA"/>
</dbReference>
<gene>
    <name evidence="2" type="ORF">DAI13_17310</name>
    <name evidence="3" type="ORF">EGW16_15600</name>
    <name evidence="4" type="ORF">EU507_02910</name>
    <name evidence="5" type="ORF">P0083_16345</name>
</gene>
<dbReference type="EMBL" id="CP119530">
    <property type="protein sequence ID" value="WER44441.1"/>
    <property type="molecule type" value="Genomic_DNA"/>
</dbReference>
<proteinExistence type="predicted"/>
<evidence type="ECO:0000313" key="7">
    <source>
        <dbReference type="Proteomes" id="UP000281488"/>
    </source>
</evidence>
<evidence type="ECO:0000313" key="2">
    <source>
        <dbReference type="EMBL" id="PTN72713.1"/>
    </source>
</evidence>
<name>A0A1Q1FR26_ENTFL</name>
<reference evidence="5 9" key="4">
    <citation type="submission" date="2023-03" db="EMBL/GenBank/DDBJ databases">
        <title>Complete genome sequence of an Enterococcus faecalis urinary isolate.</title>
        <authorList>
            <person name="Brauer A.L."/>
            <person name="Armbruster C.E."/>
        </authorList>
    </citation>
    <scope>NUCLEOTIDE SEQUENCE [LARGE SCALE GENOMIC DNA]</scope>
    <source>
        <strain evidence="5 9">3143</strain>
        <plasmid evidence="5 9">unnamed2</plasmid>
    </source>
</reference>
<keyword evidence="1" id="KW-1133">Transmembrane helix</keyword>
<keyword evidence="1" id="KW-0812">Transmembrane</keyword>
<organism evidence="2 6">
    <name type="scientific">Enterococcus faecalis</name>
    <name type="common">Streptococcus faecalis</name>
    <dbReference type="NCBI Taxonomy" id="1351"/>
    <lineage>
        <taxon>Bacteria</taxon>
        <taxon>Bacillati</taxon>
        <taxon>Bacillota</taxon>
        <taxon>Bacilli</taxon>
        <taxon>Lactobacillales</taxon>
        <taxon>Enterococcaceae</taxon>
        <taxon>Enterococcus</taxon>
    </lineage>
</organism>
<dbReference type="InterPro" id="IPR043993">
    <property type="entry name" value="T4SS_pilin"/>
</dbReference>
<dbReference type="KEGG" id="ene:ENT_03890"/>
<sequence>MDYFVEKATFVLRAIQGGAGAYGAVMLAIMGYHYMTKNRQKIEEAQDGMKNVGIGFLVVMGAEAIIRFLQ</sequence>
<reference evidence="4 8" key="3">
    <citation type="submission" date="2019-02" db="EMBL/GenBank/DDBJ databases">
        <title>From farm to fork: dissemination of Tn554::fexA-optrA in linezolid-resistant Enterococcus faecalis clones from chicken feces and meat in Tunisia.</title>
        <authorList>
            <person name="Tedim A.P."/>
            <person name="Elghaieb H."/>
            <person name="Abbassi M.S."/>
            <person name="Novais C."/>
            <person name="Hassen A."/>
            <person name="Peixe L."/>
            <person name="Freitas A.R."/>
        </authorList>
    </citation>
    <scope>NUCLEOTIDE SEQUENCE [LARGE SCALE GENOMIC DNA]</scope>
    <source>
        <strain evidence="4 8">728T</strain>
    </source>
</reference>
<protein>
    <submittedName>
        <fullName evidence="2">Uncharacterized protein</fullName>
    </submittedName>
</protein>
<keyword evidence="5" id="KW-0614">Plasmid</keyword>
<dbReference type="AlphaFoldDB" id="A0A1Q1FR26"/>
<dbReference type="Proteomes" id="UP000292223">
    <property type="component" value="Unassembled WGS sequence"/>
</dbReference>
<feature type="transmembrane region" description="Helical" evidence="1">
    <location>
        <begin position="52"/>
        <end position="69"/>
    </location>
</feature>
<dbReference type="GeneID" id="60894976"/>
<dbReference type="RefSeq" id="WP_002358223.1">
    <property type="nucleotide sequence ID" value="NZ_AP027138.1"/>
</dbReference>
<evidence type="ECO:0000313" key="3">
    <source>
        <dbReference type="EMBL" id="ROX29583.1"/>
    </source>
</evidence>
<evidence type="ECO:0000313" key="6">
    <source>
        <dbReference type="Proteomes" id="UP000244140"/>
    </source>
</evidence>
<accession>A0A1Q1FR26</accession>
<evidence type="ECO:0000313" key="4">
    <source>
        <dbReference type="EMBL" id="RYU34436.1"/>
    </source>
</evidence>
<dbReference type="Proteomes" id="UP000244140">
    <property type="component" value="Unassembled WGS sequence"/>
</dbReference>
<keyword evidence="1" id="KW-0472">Membrane</keyword>
<evidence type="ECO:0000313" key="9">
    <source>
        <dbReference type="Proteomes" id="UP001222182"/>
    </source>
</evidence>